<evidence type="ECO:0000313" key="2">
    <source>
        <dbReference type="EMBL" id="KXT16793.1"/>
    </source>
</evidence>
<feature type="region of interest" description="Disordered" evidence="1">
    <location>
        <begin position="43"/>
        <end position="90"/>
    </location>
</feature>
<organism evidence="2 3">
    <name type="scientific">Pseudocercospora musae</name>
    <dbReference type="NCBI Taxonomy" id="113226"/>
    <lineage>
        <taxon>Eukaryota</taxon>
        <taxon>Fungi</taxon>
        <taxon>Dikarya</taxon>
        <taxon>Ascomycota</taxon>
        <taxon>Pezizomycotina</taxon>
        <taxon>Dothideomycetes</taxon>
        <taxon>Dothideomycetidae</taxon>
        <taxon>Mycosphaerellales</taxon>
        <taxon>Mycosphaerellaceae</taxon>
        <taxon>Pseudocercospora</taxon>
    </lineage>
</organism>
<name>A0A139IPU9_9PEZI</name>
<proteinExistence type="predicted"/>
<protein>
    <submittedName>
        <fullName evidence="2">Uncharacterized protein</fullName>
    </submittedName>
</protein>
<evidence type="ECO:0000313" key="3">
    <source>
        <dbReference type="Proteomes" id="UP000073492"/>
    </source>
</evidence>
<feature type="compositionally biased region" description="Basic and acidic residues" evidence="1">
    <location>
        <begin position="67"/>
        <end position="78"/>
    </location>
</feature>
<accession>A0A139IPU9</accession>
<comment type="caution">
    <text evidence="2">The sequence shown here is derived from an EMBL/GenBank/DDBJ whole genome shotgun (WGS) entry which is preliminary data.</text>
</comment>
<reference evidence="2 3" key="1">
    <citation type="submission" date="2015-07" db="EMBL/GenBank/DDBJ databases">
        <title>Comparative genomics of the Sigatoka disease complex on banana suggests a link between parallel evolutionary changes in Pseudocercospora fijiensis and Pseudocercospora eumusae and increased virulence on the banana host.</title>
        <authorList>
            <person name="Chang T.-C."/>
            <person name="Salvucci A."/>
            <person name="Crous P.W."/>
            <person name="Stergiopoulos I."/>
        </authorList>
    </citation>
    <scope>NUCLEOTIDE SEQUENCE [LARGE SCALE GENOMIC DNA]</scope>
    <source>
        <strain evidence="2 3">CBS 116634</strain>
    </source>
</reference>
<dbReference type="Proteomes" id="UP000073492">
    <property type="component" value="Unassembled WGS sequence"/>
</dbReference>
<sequence>MPPALNRYETGPPIMPLAALRAEYRTPNTQPRAVSHYESAPSVLQNMIPPNPHQRQDSAHLTLPPSRRMDNDVQEMHKVASHAGQHTSSS</sequence>
<gene>
    <name evidence="2" type="ORF">AC579_5501</name>
</gene>
<dbReference type="EMBL" id="LFZO01000030">
    <property type="protein sequence ID" value="KXT16793.1"/>
    <property type="molecule type" value="Genomic_DNA"/>
</dbReference>
<keyword evidence="3" id="KW-1185">Reference proteome</keyword>
<dbReference type="AlphaFoldDB" id="A0A139IPU9"/>
<evidence type="ECO:0000256" key="1">
    <source>
        <dbReference type="SAM" id="MobiDB-lite"/>
    </source>
</evidence>